<dbReference type="PROSITE" id="PS00455">
    <property type="entry name" value="AMP_BINDING"/>
    <property type="match status" value="1"/>
</dbReference>
<feature type="domain" description="AMP-dependent synthetase/ligase" evidence="5">
    <location>
        <begin position="109"/>
        <end position="481"/>
    </location>
</feature>
<dbReference type="GO" id="GO:0030729">
    <property type="term" value="F:acetoacetate-CoA ligase activity"/>
    <property type="evidence" value="ECO:0007669"/>
    <property type="project" value="InterPro"/>
</dbReference>
<dbReference type="InterPro" id="IPR005914">
    <property type="entry name" value="Acac_CoA_synth"/>
</dbReference>
<evidence type="ECO:0000256" key="4">
    <source>
        <dbReference type="ARBA" id="ARBA00022840"/>
    </source>
</evidence>
<dbReference type="GO" id="GO:0005524">
    <property type="term" value="F:ATP binding"/>
    <property type="evidence" value="ECO:0007669"/>
    <property type="project" value="UniProtKB-KW"/>
</dbReference>
<accession>A0A286H3L4</accession>
<dbReference type="NCBIfam" id="TIGR01217">
    <property type="entry name" value="ac_ac_CoA_syn"/>
    <property type="match status" value="1"/>
</dbReference>
<dbReference type="GO" id="GO:0006629">
    <property type="term" value="P:lipid metabolic process"/>
    <property type="evidence" value="ECO:0007669"/>
    <property type="project" value="InterPro"/>
</dbReference>
<dbReference type="OrthoDB" id="9803968at2"/>
<keyword evidence="4" id="KW-0067">ATP-binding</keyword>
<proteinExistence type="inferred from homology"/>
<dbReference type="PANTHER" id="PTHR42921:SF1">
    <property type="entry name" value="ACETOACETYL-COA SYNTHETASE"/>
    <property type="match status" value="1"/>
</dbReference>
<dbReference type="InterPro" id="IPR042099">
    <property type="entry name" value="ANL_N_sf"/>
</dbReference>
<keyword evidence="3" id="KW-0547">Nucleotide-binding</keyword>
<evidence type="ECO:0000259" key="6">
    <source>
        <dbReference type="Pfam" id="PF16177"/>
    </source>
</evidence>
<reference evidence="8" key="1">
    <citation type="submission" date="2017-09" db="EMBL/GenBank/DDBJ databases">
        <authorList>
            <person name="Varghese N."/>
            <person name="Submissions S."/>
        </authorList>
    </citation>
    <scope>NUCLEOTIDE SEQUENCE [LARGE SCALE GENOMIC DNA]</scope>
    <source>
        <strain evidence="8">DSM 44270</strain>
    </source>
</reference>
<dbReference type="Proteomes" id="UP000219482">
    <property type="component" value="Unassembled WGS sequence"/>
</dbReference>
<dbReference type="RefSeq" id="WP_097185234.1">
    <property type="nucleotide sequence ID" value="NZ_OCNK01000004.1"/>
</dbReference>
<comment type="similarity">
    <text evidence="1">Belongs to the ATP-dependent AMP-binding enzyme family.</text>
</comment>
<sequence length="668" mass="73101">MAPPPDTAAASAVREGDLLRTPAPEAAEQTRLAEFTRFAEQRTGRSFPEYADLWSWSTTDLEEFWQGVWDFFDVRSSAPHTAVLEDRSMPGARWFPGARLNFAEHVLRQERPGRPALVSVAEGTPLRELPWEDFAAQVRAVATHLRGLGIRPGDRVVAYLPNVPEAVVAMVATASVGAVWATCSPDFGSRGALDRLGQLEPTVLFAADGYRYGGRDFDRREEVAELVAGLPSLREVVQVPVLGLPAPGTGWEDVRSGPTVAAEEFVCEQVPFDHPLWVLFSSGTTGLPKAIVHGHGGILLEQLKLQAFHLDLREGDRAFFFTTTGWMMWNFCVSMLLLGIVPVLYDGNPSHPDVEVLWRTAQDSRARLFGASPAFVELMQKAGIVPSERFDLSALEIVMPAGSPVSPAVTKWFYDAVKPDLWIATGSGGTDCCTGFVGGVPTLPVRAGEIQARSLGVAAEAWDDRGRPVVGQVGELVITQPMPSMPLFFWGDDDGARYRASYFETFPGVWRHGDFFEVNERGGCFVRGRSDAVLNRQGVRIGTAEIYRVVEDDPAVLGALIVNLDLPDGGFFMPLFVSLVPGVELDDEVQGRLRRRLREEYSPRHVPDRIVAVGAIPLTRSGKKMEIPVRRLLLGADPAAVADPNAMADPGALADFVEYARTQTHYSL</sequence>
<evidence type="ECO:0000313" key="7">
    <source>
        <dbReference type="EMBL" id="SOE02390.1"/>
    </source>
</evidence>
<evidence type="ECO:0000256" key="2">
    <source>
        <dbReference type="ARBA" id="ARBA00022598"/>
    </source>
</evidence>
<protein>
    <submittedName>
        <fullName evidence="7">Acetoacetyl-CoA synthetase</fullName>
    </submittedName>
</protein>
<dbReference type="Gene3D" id="3.30.300.30">
    <property type="match status" value="1"/>
</dbReference>
<dbReference type="InterPro" id="IPR000873">
    <property type="entry name" value="AMP-dep_synth/lig_dom"/>
</dbReference>
<organism evidence="7 8">
    <name type="scientific">Blastococcus haudaquaticus</name>
    <dbReference type="NCBI Taxonomy" id="1938745"/>
    <lineage>
        <taxon>Bacteria</taxon>
        <taxon>Bacillati</taxon>
        <taxon>Actinomycetota</taxon>
        <taxon>Actinomycetes</taxon>
        <taxon>Geodermatophilales</taxon>
        <taxon>Geodermatophilaceae</taxon>
        <taxon>Blastococcus</taxon>
    </lineage>
</organism>
<gene>
    <name evidence="7" type="ORF">SAMN06272739_3542</name>
</gene>
<evidence type="ECO:0000256" key="3">
    <source>
        <dbReference type="ARBA" id="ARBA00022741"/>
    </source>
</evidence>
<dbReference type="NCBIfam" id="NF002937">
    <property type="entry name" value="PRK03584.1"/>
    <property type="match status" value="1"/>
</dbReference>
<dbReference type="EMBL" id="OCNK01000004">
    <property type="protein sequence ID" value="SOE02390.1"/>
    <property type="molecule type" value="Genomic_DNA"/>
</dbReference>
<keyword evidence="2" id="KW-0436">Ligase</keyword>
<name>A0A286H3L4_9ACTN</name>
<dbReference type="InterPro" id="IPR032387">
    <property type="entry name" value="ACAS_N"/>
</dbReference>
<feature type="domain" description="Acetyl-coenzyme A synthetase N-terminal" evidence="6">
    <location>
        <begin position="50"/>
        <end position="105"/>
    </location>
</feature>
<dbReference type="InterPro" id="IPR045851">
    <property type="entry name" value="AMP-bd_C_sf"/>
</dbReference>
<dbReference type="Gene3D" id="3.40.50.12780">
    <property type="entry name" value="N-terminal domain of ligase-like"/>
    <property type="match status" value="1"/>
</dbReference>
<evidence type="ECO:0000256" key="1">
    <source>
        <dbReference type="ARBA" id="ARBA00006432"/>
    </source>
</evidence>
<dbReference type="Pfam" id="PF00501">
    <property type="entry name" value="AMP-binding"/>
    <property type="match status" value="1"/>
</dbReference>
<evidence type="ECO:0000313" key="8">
    <source>
        <dbReference type="Proteomes" id="UP000219482"/>
    </source>
</evidence>
<evidence type="ECO:0000259" key="5">
    <source>
        <dbReference type="Pfam" id="PF00501"/>
    </source>
</evidence>
<dbReference type="Pfam" id="PF16177">
    <property type="entry name" value="ACAS_N"/>
    <property type="match status" value="1"/>
</dbReference>
<dbReference type="AlphaFoldDB" id="A0A286H3L4"/>
<dbReference type="InterPro" id="IPR020845">
    <property type="entry name" value="AMP-binding_CS"/>
</dbReference>
<keyword evidence="8" id="KW-1185">Reference proteome</keyword>
<dbReference type="PANTHER" id="PTHR42921">
    <property type="entry name" value="ACETOACETYL-COA SYNTHETASE"/>
    <property type="match status" value="1"/>
</dbReference>
<dbReference type="SUPFAM" id="SSF56801">
    <property type="entry name" value="Acetyl-CoA synthetase-like"/>
    <property type="match status" value="1"/>
</dbReference>